<keyword evidence="4" id="KW-1185">Reference proteome</keyword>
<keyword evidence="2" id="KW-1133">Transmembrane helix</keyword>
<dbReference type="Proteomes" id="UP000286287">
    <property type="component" value="Unassembled WGS sequence"/>
</dbReference>
<evidence type="ECO:0000313" key="3">
    <source>
        <dbReference type="EMBL" id="RJF73212.1"/>
    </source>
</evidence>
<dbReference type="AlphaFoldDB" id="A0A418VB17"/>
<evidence type="ECO:0000256" key="2">
    <source>
        <dbReference type="SAM" id="Phobius"/>
    </source>
</evidence>
<comment type="caution">
    <text evidence="3">The sequence shown here is derived from an EMBL/GenBank/DDBJ whole genome shotgun (WGS) entry which is preliminary data.</text>
</comment>
<dbReference type="EMBL" id="QYUJ01000014">
    <property type="protein sequence ID" value="RJF73212.1"/>
    <property type="molecule type" value="Genomic_DNA"/>
</dbReference>
<evidence type="ECO:0000313" key="4">
    <source>
        <dbReference type="Proteomes" id="UP000286287"/>
    </source>
</evidence>
<feature type="compositionally biased region" description="Polar residues" evidence="1">
    <location>
        <begin position="125"/>
        <end position="134"/>
    </location>
</feature>
<evidence type="ECO:0000256" key="1">
    <source>
        <dbReference type="SAM" id="MobiDB-lite"/>
    </source>
</evidence>
<dbReference type="RefSeq" id="WP_119765946.1">
    <property type="nucleotide sequence ID" value="NZ_QYUJ01000014.1"/>
</dbReference>
<organism evidence="3 4">
    <name type="scientific">Deinococcus cavernae</name>
    <dbReference type="NCBI Taxonomy" id="2320857"/>
    <lineage>
        <taxon>Bacteria</taxon>
        <taxon>Thermotogati</taxon>
        <taxon>Deinococcota</taxon>
        <taxon>Deinococci</taxon>
        <taxon>Deinococcales</taxon>
        <taxon>Deinococcaceae</taxon>
        <taxon>Deinococcus</taxon>
    </lineage>
</organism>
<reference evidence="3 4" key="1">
    <citation type="submission" date="2018-09" db="EMBL/GenBank/DDBJ databases">
        <authorList>
            <person name="Zhu H."/>
        </authorList>
    </citation>
    <scope>NUCLEOTIDE SEQUENCE [LARGE SCALE GENOMIC DNA]</scope>
    <source>
        <strain evidence="3 4">K2S05-167</strain>
    </source>
</reference>
<accession>A0A418VB17</accession>
<feature type="compositionally biased region" description="Polar residues" evidence="1">
    <location>
        <begin position="106"/>
        <end position="117"/>
    </location>
</feature>
<feature type="region of interest" description="Disordered" evidence="1">
    <location>
        <begin position="103"/>
        <end position="134"/>
    </location>
</feature>
<keyword evidence="2" id="KW-0472">Membrane</keyword>
<name>A0A418VB17_9DEIO</name>
<sequence>MIRPTAPLTLEETTAFSIEELFAHDPTWRQWRVVLAYEPELAELIKTEFRPHAWPEYAAASRSELLWAFLPVLHGRMTSPELWRSRRLLPEAQQHAAETLSHRLRSSGQSSLPSTFTVKPDPTKESSVISQPRQNRLPKLPDGLIVAVLLVLLLLAAILKLSVLLSFLLVALVFGLQRVWTSRPAVVRQFPPELPPVTDPGTQPLLLTAPAVRELTFELERNLSRAKRSSDPGWHYNARAALTEYLPETLRLHGERQGQADDPAFQVALAHIREIATRGSEATELRWNAYERFLEDKARSLNIEDG</sequence>
<gene>
    <name evidence="3" type="ORF">D3875_18295</name>
</gene>
<protein>
    <submittedName>
        <fullName evidence="3">Uncharacterized protein</fullName>
    </submittedName>
</protein>
<proteinExistence type="predicted"/>
<feature type="transmembrane region" description="Helical" evidence="2">
    <location>
        <begin position="143"/>
        <end position="176"/>
    </location>
</feature>
<dbReference type="OrthoDB" id="10007122at2"/>
<keyword evidence="2" id="KW-0812">Transmembrane</keyword>